<feature type="compositionally biased region" description="Basic and acidic residues" evidence="8">
    <location>
        <begin position="209"/>
        <end position="226"/>
    </location>
</feature>
<evidence type="ECO:0000256" key="2">
    <source>
        <dbReference type="ARBA" id="ARBA00011963"/>
    </source>
</evidence>
<keyword evidence="3" id="KW-1277">Toxin-antitoxin system</keyword>
<name>A0A0D3RNY5_LIMRT</name>
<dbReference type="AlphaFoldDB" id="A0A0D3RNY5"/>
<protein>
    <recommendedName>
        <fullName evidence="6">UDP-N-acetylglucosamine kinase</fullName>
        <ecNumber evidence="2">2.7.1.176</ecNumber>
    </recommendedName>
    <alternativeName>
        <fullName evidence="6">UDP-N-acetylglucosamine kinase</fullName>
    </alternativeName>
</protein>
<comment type="similarity">
    <text evidence="1">Belongs to the zeta toxin family.</text>
</comment>
<dbReference type="InterPro" id="IPR010488">
    <property type="entry name" value="Zeta_toxin_domain"/>
</dbReference>
<dbReference type="GO" id="GO:0016301">
    <property type="term" value="F:kinase activity"/>
    <property type="evidence" value="ECO:0007669"/>
    <property type="project" value="InterPro"/>
</dbReference>
<keyword evidence="5" id="KW-0067">ATP-binding</keyword>
<geneLocation type="plasmid" evidence="10">
    <name>pLU4</name>
</geneLocation>
<dbReference type="EMBL" id="KM063576">
    <property type="protein sequence ID" value="AJS10499.1"/>
    <property type="molecule type" value="Genomic_DNA"/>
</dbReference>
<dbReference type="Gene3D" id="3.40.50.300">
    <property type="entry name" value="P-loop containing nucleotide triphosphate hydrolases"/>
    <property type="match status" value="1"/>
</dbReference>
<sequence>MIDKPQYIIVAGINGAGKSTLYDTFPTLFDRTKRINADEILRQMGGDWHKDSDNLKAMREEIKQLHYALDHQQSIHVETTLAGRGKAQLNLIDKAHENGFEVTLLYVALRDENLAIQRVNERVQKGGHGVPVATIKKRYQQSKHNLPLVAFKSDKVMIYDNSEKFTPVYARDKGQVFKNDLRHFPWINQNITYPEKVQKQLQNFADQNPEVKPKNDPENKNDRPSY</sequence>
<dbReference type="InterPro" id="IPR027417">
    <property type="entry name" value="P-loop_NTPase"/>
</dbReference>
<feature type="domain" description="Zeta toxin" evidence="9">
    <location>
        <begin position="4"/>
        <end position="164"/>
    </location>
</feature>
<evidence type="ECO:0000256" key="1">
    <source>
        <dbReference type="ARBA" id="ARBA00009104"/>
    </source>
</evidence>
<evidence type="ECO:0000256" key="7">
    <source>
        <dbReference type="ARBA" id="ARBA00048178"/>
    </source>
</evidence>
<dbReference type="EC" id="2.7.1.176" evidence="2"/>
<comment type="catalytic activity">
    <reaction evidence="7">
        <text>UDP-N-acetyl-alpha-D-glucosamine + ATP = UDP-N-acetyl-alpha-D-glucosamine 3'-phosphate + ADP + H(+)</text>
        <dbReference type="Rhea" id="RHEA:32671"/>
        <dbReference type="ChEBI" id="CHEBI:15378"/>
        <dbReference type="ChEBI" id="CHEBI:30616"/>
        <dbReference type="ChEBI" id="CHEBI:57705"/>
        <dbReference type="ChEBI" id="CHEBI:64353"/>
        <dbReference type="ChEBI" id="CHEBI:456216"/>
        <dbReference type="EC" id="2.7.1.176"/>
    </reaction>
</comment>
<dbReference type="SUPFAM" id="SSF52540">
    <property type="entry name" value="P-loop containing nucleoside triphosphate hydrolases"/>
    <property type="match status" value="1"/>
</dbReference>
<dbReference type="RefSeq" id="WP_172686338.1">
    <property type="nucleotide sequence ID" value="NZ_KM063576.1"/>
</dbReference>
<evidence type="ECO:0000256" key="5">
    <source>
        <dbReference type="ARBA" id="ARBA00022840"/>
    </source>
</evidence>
<evidence type="ECO:0000256" key="3">
    <source>
        <dbReference type="ARBA" id="ARBA00022649"/>
    </source>
</evidence>
<evidence type="ECO:0000259" key="9">
    <source>
        <dbReference type="Pfam" id="PF06414"/>
    </source>
</evidence>
<dbReference type="PANTHER" id="PTHR39206">
    <property type="entry name" value="SLL8004 PROTEIN"/>
    <property type="match status" value="1"/>
</dbReference>
<keyword evidence="4" id="KW-0547">Nucleotide-binding</keyword>
<evidence type="ECO:0000313" key="10">
    <source>
        <dbReference type="EMBL" id="AJS10499.1"/>
    </source>
</evidence>
<dbReference type="PANTHER" id="PTHR39206:SF1">
    <property type="entry name" value="SLL8004 PROTEIN"/>
    <property type="match status" value="1"/>
</dbReference>
<dbReference type="GO" id="GO:0005524">
    <property type="term" value="F:ATP binding"/>
    <property type="evidence" value="ECO:0007669"/>
    <property type="project" value="UniProtKB-KW"/>
</dbReference>
<accession>A0A0D3RNY5</accession>
<evidence type="ECO:0000256" key="4">
    <source>
        <dbReference type="ARBA" id="ARBA00022741"/>
    </source>
</evidence>
<organism evidence="10">
    <name type="scientific">Limosilactobacillus reuteri</name>
    <name type="common">Lactobacillus reuteri</name>
    <dbReference type="NCBI Taxonomy" id="1598"/>
    <lineage>
        <taxon>Bacteria</taxon>
        <taxon>Bacillati</taxon>
        <taxon>Bacillota</taxon>
        <taxon>Bacilli</taxon>
        <taxon>Lactobacillales</taxon>
        <taxon>Lactobacillaceae</taxon>
        <taxon>Limosilactobacillus</taxon>
    </lineage>
</organism>
<proteinExistence type="inferred from homology"/>
<dbReference type="Pfam" id="PF06414">
    <property type="entry name" value="Zeta_toxin"/>
    <property type="match status" value="1"/>
</dbReference>
<gene>
    <name evidence="10" type="ORF">LRELU4_p004</name>
</gene>
<evidence type="ECO:0000256" key="8">
    <source>
        <dbReference type="SAM" id="MobiDB-lite"/>
    </source>
</evidence>
<reference evidence="10" key="1">
    <citation type="submission" date="2014-06" db="EMBL/GenBank/DDBJ databases">
        <title>Complete nucleotide sequence of plasmid pLU4 isolated from Lactobacillus reuteri LU4 (KCTC 12397BP).</title>
        <authorList>
            <person name="Kim D.-H."/>
            <person name="Jeon Y.-J."/>
            <person name="Chung M.-J."/>
            <person name="Seo J.-G."/>
            <person name="Ro Y.-T."/>
        </authorList>
    </citation>
    <scope>NUCLEOTIDE SEQUENCE</scope>
    <source>
        <strain evidence="10">LU4</strain>
        <plasmid evidence="10">pLU4</plasmid>
    </source>
</reference>
<keyword evidence="10" id="KW-0614">Plasmid</keyword>
<feature type="region of interest" description="Disordered" evidence="8">
    <location>
        <begin position="203"/>
        <end position="226"/>
    </location>
</feature>
<evidence type="ECO:0000256" key="6">
    <source>
        <dbReference type="ARBA" id="ARBA00032897"/>
    </source>
</evidence>